<protein>
    <submittedName>
        <fullName evidence="1">Uncharacterized protein</fullName>
    </submittedName>
</protein>
<dbReference type="KEGG" id="rbi:RB2501_13179"/>
<keyword evidence="2" id="KW-1185">Reference proteome</keyword>
<organism evidence="1 2">
    <name type="scientific">Robiginitalea biformata (strain ATCC BAA-864 / DSM 15991 / KCTC 12146 / HTCC2501)</name>
    <dbReference type="NCBI Taxonomy" id="313596"/>
    <lineage>
        <taxon>Bacteria</taxon>
        <taxon>Pseudomonadati</taxon>
        <taxon>Bacteroidota</taxon>
        <taxon>Flavobacteriia</taxon>
        <taxon>Flavobacteriales</taxon>
        <taxon>Flavobacteriaceae</taxon>
        <taxon>Robiginitalea</taxon>
    </lineage>
</organism>
<dbReference type="Proteomes" id="UP000009049">
    <property type="component" value="Chromosome"/>
</dbReference>
<dbReference type="EMBL" id="CP001712">
    <property type="protein sequence ID" value="EAR15282.1"/>
    <property type="molecule type" value="Genomic_DNA"/>
</dbReference>
<evidence type="ECO:0000313" key="2">
    <source>
        <dbReference type="Proteomes" id="UP000009049"/>
    </source>
</evidence>
<evidence type="ECO:0000313" key="1">
    <source>
        <dbReference type="EMBL" id="EAR15282.1"/>
    </source>
</evidence>
<sequence length="139" mass="14547">MRFPVPHLQRAVLQGIPIGVGNLHRAVGRVVGEHGQEGSRIRGTHKLDGPGGKVVGQVSLPPDELSVMLELRAEIMGPVAGGKSVKFIKPAKVRVVRGLRTVVPLAEQAGPVTRVTKDIAQGGHARIHAFSTGGSAVNP</sequence>
<reference evidence="1 2" key="1">
    <citation type="journal article" date="2009" name="J. Bacteriol.">
        <title>Complete genome sequence of Robiginitalea biformata HTCC2501.</title>
        <authorList>
            <person name="Oh H.M."/>
            <person name="Giovannoni S.J."/>
            <person name="Lee K."/>
            <person name="Ferriera S."/>
            <person name="Johnson J."/>
            <person name="Cho J.C."/>
        </authorList>
    </citation>
    <scope>NUCLEOTIDE SEQUENCE [LARGE SCALE GENOMIC DNA]</scope>
    <source>
        <strain evidence="2">ATCC BAA-864 / HTCC2501 / KCTC 12146</strain>
    </source>
</reference>
<gene>
    <name evidence="1" type="ordered locus">RB2501_13179</name>
</gene>
<dbReference type="AlphaFoldDB" id="A4CK83"/>
<accession>A4CK83</accession>
<dbReference type="HOGENOM" id="CLU_1843600_0_0_10"/>
<proteinExistence type="predicted"/>
<name>A4CK83_ROBBH</name>